<proteinExistence type="predicted"/>
<dbReference type="RefSeq" id="WP_315951174.1">
    <property type="nucleotide sequence ID" value="NZ_JAWCUD010000002.1"/>
</dbReference>
<keyword evidence="1" id="KW-1133">Transmembrane helix</keyword>
<dbReference type="Proteomes" id="UP001260980">
    <property type="component" value="Unassembled WGS sequence"/>
</dbReference>
<feature type="transmembrane region" description="Helical" evidence="1">
    <location>
        <begin position="61"/>
        <end position="83"/>
    </location>
</feature>
<feature type="transmembrane region" description="Helical" evidence="1">
    <location>
        <begin position="165"/>
        <end position="183"/>
    </location>
</feature>
<feature type="transmembrane region" description="Helical" evidence="1">
    <location>
        <begin position="21"/>
        <end position="41"/>
    </location>
</feature>
<evidence type="ECO:0000256" key="1">
    <source>
        <dbReference type="SAM" id="Phobius"/>
    </source>
</evidence>
<organism evidence="2 3">
    <name type="scientific">Paenibacillus violae</name>
    <dbReference type="NCBI Taxonomy" id="3077234"/>
    <lineage>
        <taxon>Bacteria</taxon>
        <taxon>Bacillati</taxon>
        <taxon>Bacillota</taxon>
        <taxon>Bacilli</taxon>
        <taxon>Bacillales</taxon>
        <taxon>Paenibacillaceae</taxon>
        <taxon>Paenibacillus</taxon>
    </lineage>
</organism>
<comment type="caution">
    <text evidence="2">The sequence shown here is derived from an EMBL/GenBank/DDBJ whole genome shotgun (WGS) entry which is preliminary data.</text>
</comment>
<evidence type="ECO:0000313" key="3">
    <source>
        <dbReference type="Proteomes" id="UP001260980"/>
    </source>
</evidence>
<gene>
    <name evidence="2" type="ORF">RQP52_09955</name>
</gene>
<keyword evidence="1" id="KW-0472">Membrane</keyword>
<protein>
    <recommendedName>
        <fullName evidence="4">Yip1 domain-containing protein</fullName>
    </recommendedName>
</protein>
<keyword evidence="1" id="KW-0812">Transmembrane</keyword>
<evidence type="ECO:0000313" key="2">
    <source>
        <dbReference type="EMBL" id="MDU0201415.1"/>
    </source>
</evidence>
<evidence type="ECO:0008006" key="4">
    <source>
        <dbReference type="Google" id="ProtNLM"/>
    </source>
</evidence>
<reference evidence="2 3" key="1">
    <citation type="submission" date="2023-10" db="EMBL/GenBank/DDBJ databases">
        <title>Paenibacillus strain PFR10 Genome sequencing and assembly.</title>
        <authorList>
            <person name="Kim I."/>
        </authorList>
    </citation>
    <scope>NUCLEOTIDE SEQUENCE [LARGE SCALE GENOMIC DNA]</scope>
    <source>
        <strain evidence="2 3">PFR10</strain>
    </source>
</reference>
<sequence>MSYFAPKSNKEEIIEYSYDRPIGITLLAIWIAIAAVIVLVAQVAFFSRLDDVSSLIGVSSYFFQVAVTFLGVLSLATTVGMFLGKKWGWWLALFYFAYEITRNLNAMISIPLLVEQYGDVSSQYVTSYYLKNGVRSAFDGFLIFYLCRESVTSYFRTTETKKWKALLIVFGICIAIILISSLLQ</sequence>
<dbReference type="EMBL" id="JAWCUD010000002">
    <property type="protein sequence ID" value="MDU0201415.1"/>
    <property type="molecule type" value="Genomic_DNA"/>
</dbReference>
<accession>A0ABU3RAZ0</accession>
<name>A0ABU3RAZ0_9BACL</name>
<keyword evidence="3" id="KW-1185">Reference proteome</keyword>